<dbReference type="PANTHER" id="PTHR33963:SF2">
    <property type="entry name" value="MKRN2 OPPOSITE STRAND PROTEIN"/>
    <property type="match status" value="1"/>
</dbReference>
<dbReference type="RefSeq" id="XP_020903334.1">
    <property type="nucleotide sequence ID" value="XM_021047675.2"/>
</dbReference>
<proteinExistence type="predicted"/>
<dbReference type="Proteomes" id="UP000887567">
    <property type="component" value="Unplaced"/>
</dbReference>
<dbReference type="KEGG" id="epa:110241779"/>
<dbReference type="PANTHER" id="PTHR33963">
    <property type="entry name" value="MKRN2 OPPOSITE STRAND PROTEIN"/>
    <property type="match status" value="1"/>
</dbReference>
<evidence type="ECO:0000259" key="1">
    <source>
        <dbReference type="Pfam" id="PF16044"/>
    </source>
</evidence>
<dbReference type="InterPro" id="IPR032016">
    <property type="entry name" value="MKRN2OS-like"/>
</dbReference>
<feature type="domain" description="MKRN2 opposite strand protein-like N-terminal" evidence="2">
    <location>
        <begin position="9"/>
        <end position="37"/>
    </location>
</feature>
<dbReference type="InterPro" id="IPR053922">
    <property type="entry name" value="MKRN2OS-like_N"/>
</dbReference>
<dbReference type="OrthoDB" id="10065749at2759"/>
<evidence type="ECO:0000259" key="2">
    <source>
        <dbReference type="Pfam" id="PF22795"/>
    </source>
</evidence>
<dbReference type="Pfam" id="PF16044">
    <property type="entry name" value="DUF4796_C"/>
    <property type="match status" value="1"/>
</dbReference>
<feature type="domain" description="MKRN2 opposite strand protein-like C-terminal" evidence="1">
    <location>
        <begin position="46"/>
        <end position="202"/>
    </location>
</feature>
<evidence type="ECO:0000313" key="3">
    <source>
        <dbReference type="EnsemblMetazoa" id="XP_020903334.1"/>
    </source>
</evidence>
<keyword evidence="4" id="KW-1185">Reference proteome</keyword>
<reference evidence="3" key="1">
    <citation type="submission" date="2022-11" db="UniProtKB">
        <authorList>
            <consortium name="EnsemblMetazoa"/>
        </authorList>
    </citation>
    <scope>IDENTIFICATION</scope>
</reference>
<dbReference type="GeneID" id="110241779"/>
<dbReference type="AlphaFoldDB" id="A0A913XER9"/>
<name>A0A913XER9_EXADI</name>
<dbReference type="Pfam" id="PF22795">
    <property type="entry name" value="DUF4796_N"/>
    <property type="match status" value="1"/>
</dbReference>
<dbReference type="InterPro" id="IPR053921">
    <property type="entry name" value="MKRN2OS-like_C"/>
</dbReference>
<accession>A0A913XER9</accession>
<sequence>MNSSKQDKVMCMQHCSRQENIFYIDFPLHCPICGLKLQNCQLIVPPFCVPSPLVSASFMTLSCCILVKQTHGDFLRDYRNGENLHIGITDSKGFVYNYDEQGVCIEKDNWNQCAVLELESADSQMWDSVLERSTKSNTWSSERYHETSLNCYDYVLSMLKEINKGGFFQDSKQLYSKEEFSKHLIVPLTRKVAKYIELYRNIKSKGTCVLPFSSGDI</sequence>
<dbReference type="OMA" id="PNMYGMM"/>
<organism evidence="3 4">
    <name type="scientific">Exaiptasia diaphana</name>
    <name type="common">Tropical sea anemone</name>
    <name type="synonym">Aiptasia pulchella</name>
    <dbReference type="NCBI Taxonomy" id="2652724"/>
    <lineage>
        <taxon>Eukaryota</taxon>
        <taxon>Metazoa</taxon>
        <taxon>Cnidaria</taxon>
        <taxon>Anthozoa</taxon>
        <taxon>Hexacorallia</taxon>
        <taxon>Actiniaria</taxon>
        <taxon>Aiptasiidae</taxon>
        <taxon>Exaiptasia</taxon>
    </lineage>
</organism>
<evidence type="ECO:0008006" key="5">
    <source>
        <dbReference type="Google" id="ProtNLM"/>
    </source>
</evidence>
<evidence type="ECO:0000313" key="4">
    <source>
        <dbReference type="Proteomes" id="UP000887567"/>
    </source>
</evidence>
<protein>
    <recommendedName>
        <fullName evidence="5">MKRN2 opposite strand protein</fullName>
    </recommendedName>
</protein>
<dbReference type="EnsemblMetazoa" id="XM_021047675.2">
    <property type="protein sequence ID" value="XP_020903334.1"/>
    <property type="gene ID" value="LOC110241779"/>
</dbReference>